<organism evidence="2 3">
    <name type="scientific">Athelia psychrophila</name>
    <dbReference type="NCBI Taxonomy" id="1759441"/>
    <lineage>
        <taxon>Eukaryota</taxon>
        <taxon>Fungi</taxon>
        <taxon>Dikarya</taxon>
        <taxon>Basidiomycota</taxon>
        <taxon>Agaricomycotina</taxon>
        <taxon>Agaricomycetes</taxon>
        <taxon>Agaricomycetidae</taxon>
        <taxon>Atheliales</taxon>
        <taxon>Atheliaceae</taxon>
        <taxon>Athelia</taxon>
    </lineage>
</organism>
<evidence type="ECO:0000313" key="1">
    <source>
        <dbReference type="EMBL" id="KZP23830.1"/>
    </source>
</evidence>
<accession>A0A166MBT7</accession>
<sequence>MGLWKSLRYSQSRETLWRANFDTDSFNQFQFIFSHPTFRDDDNDMLELLQELSFAT</sequence>
<evidence type="ECO:0000313" key="3">
    <source>
        <dbReference type="Proteomes" id="UP000076532"/>
    </source>
</evidence>
<dbReference type="EMBL" id="KV417530">
    <property type="protein sequence ID" value="KZP23836.1"/>
    <property type="molecule type" value="Genomic_DNA"/>
</dbReference>
<dbReference type="AlphaFoldDB" id="A0A166MBT7"/>
<protein>
    <submittedName>
        <fullName evidence="2">Uncharacterized protein</fullName>
    </submittedName>
</protein>
<dbReference type="EMBL" id="KV417530">
    <property type="protein sequence ID" value="KZP23830.1"/>
    <property type="molecule type" value="Genomic_DNA"/>
</dbReference>
<proteinExistence type="predicted"/>
<name>A0A166MBT7_9AGAM</name>
<keyword evidence="3" id="KW-1185">Reference proteome</keyword>
<evidence type="ECO:0000313" key="2">
    <source>
        <dbReference type="EMBL" id="KZP23836.1"/>
    </source>
</evidence>
<reference evidence="2 3" key="1">
    <citation type="journal article" date="2016" name="Mol. Biol. Evol.">
        <title>Comparative Genomics of Early-Diverging Mushroom-Forming Fungi Provides Insights into the Origins of Lignocellulose Decay Capabilities.</title>
        <authorList>
            <person name="Nagy L.G."/>
            <person name="Riley R."/>
            <person name="Tritt A."/>
            <person name="Adam C."/>
            <person name="Daum C."/>
            <person name="Floudas D."/>
            <person name="Sun H."/>
            <person name="Yadav J.S."/>
            <person name="Pangilinan J."/>
            <person name="Larsson K.H."/>
            <person name="Matsuura K."/>
            <person name="Barry K."/>
            <person name="Labutti K."/>
            <person name="Kuo R."/>
            <person name="Ohm R.A."/>
            <person name="Bhattacharya S.S."/>
            <person name="Shirouzu T."/>
            <person name="Yoshinaga Y."/>
            <person name="Martin F.M."/>
            <person name="Grigoriev I.V."/>
            <person name="Hibbett D.S."/>
        </authorList>
    </citation>
    <scope>NUCLEOTIDE SEQUENCE [LARGE SCALE GENOMIC DNA]</scope>
    <source>
        <strain evidence="2 3">CBS 109695</strain>
    </source>
</reference>
<gene>
    <name evidence="1" type="ORF">FIBSPDRAFT_857981</name>
    <name evidence="2" type="ORF">FIBSPDRAFT_857985</name>
</gene>
<dbReference type="Proteomes" id="UP000076532">
    <property type="component" value="Unassembled WGS sequence"/>
</dbReference>